<evidence type="ECO:0000313" key="1">
    <source>
        <dbReference type="EMBL" id="PAV07551.1"/>
    </source>
</evidence>
<dbReference type="AlphaFoldDB" id="A0A2A2HDH4"/>
<proteinExistence type="predicted"/>
<name>A0A2A2HDH4_9EURY</name>
<evidence type="ECO:0000313" key="3">
    <source>
        <dbReference type="Proteomes" id="UP000217528"/>
    </source>
</evidence>
<evidence type="ECO:0000313" key="2">
    <source>
        <dbReference type="EMBL" id="PWL08132.1"/>
    </source>
</evidence>
<accession>A0A2A2HDH4</accession>
<organism evidence="1 3">
    <name type="scientific">Methanosphaera cuniculi</name>
    <dbReference type="NCBI Taxonomy" id="1077256"/>
    <lineage>
        <taxon>Archaea</taxon>
        <taxon>Methanobacteriati</taxon>
        <taxon>Methanobacteriota</taxon>
        <taxon>Methanomada group</taxon>
        <taxon>Methanobacteria</taxon>
        <taxon>Methanobacteriales</taxon>
        <taxon>Methanobacteriaceae</taxon>
        <taxon>Methanosphaera</taxon>
    </lineage>
</organism>
<dbReference type="Proteomes" id="UP000217528">
    <property type="component" value="Unassembled WGS sequence"/>
</dbReference>
<dbReference type="Proteomes" id="UP000246004">
    <property type="component" value="Unassembled WGS sequence"/>
</dbReference>
<keyword evidence="3" id="KW-1185">Reference proteome</keyword>
<comment type="caution">
    <text evidence="1">The sequence shown here is derived from an EMBL/GenBank/DDBJ whole genome shotgun (WGS) entry which is preliminary data.</text>
</comment>
<reference evidence="2 4" key="1">
    <citation type="submission" date="2016-04" db="EMBL/GenBank/DDBJ databases">
        <title>Genome sequence of Methanosphaera cuniculi DSM 4103.</title>
        <authorList>
            <person name="Poehlein A."/>
            <person name="Seedorf H."/>
            <person name="Daniel R."/>
        </authorList>
    </citation>
    <scope>NUCLEOTIDE SEQUENCE [LARGE SCALE GENOMIC DNA]</scope>
    <source>
        <strain evidence="2 4">DSM 4103</strain>
    </source>
</reference>
<reference evidence="1 3" key="2">
    <citation type="journal article" date="2017" name="BMC Genomics">
        <title>Genomic analysis of methanogenic archaea reveals a shift towards energy conservation.</title>
        <authorList>
            <person name="Gilmore S.P."/>
            <person name="Henske J.K."/>
            <person name="Sexton J.A."/>
            <person name="Solomon K.V."/>
            <person name="Seppala S."/>
            <person name="Yoo J.I."/>
            <person name="Huyett L.M."/>
            <person name="Pressman A."/>
            <person name="Cogan J.Z."/>
            <person name="Kivenson V."/>
            <person name="Peng X."/>
            <person name="Tan Y."/>
            <person name="Valentine D.L."/>
            <person name="O'Malley M.A."/>
        </authorList>
    </citation>
    <scope>NUCLEOTIDE SEQUENCE [LARGE SCALE GENOMIC DNA]</scope>
    <source>
        <strain evidence="1 3">1R-7</strain>
    </source>
</reference>
<sequence length="102" mass="12006">MELKIIPFKLSINEAELEYKVYINNYGSINDVEARHPETGAWDGTPLLGWTSNNKQDYLTLEHCRDQDNTDFYNTLINNENNTFEYKYTDLTGTYTIQVERE</sequence>
<evidence type="ECO:0000313" key="4">
    <source>
        <dbReference type="Proteomes" id="UP000246004"/>
    </source>
</evidence>
<dbReference type="RefSeq" id="WP_095608435.1">
    <property type="nucleotide sequence ID" value="NZ_LMVN01000011.1"/>
</dbReference>
<dbReference type="EMBL" id="LWMS01000031">
    <property type="protein sequence ID" value="PWL08132.1"/>
    <property type="molecule type" value="Genomic_DNA"/>
</dbReference>
<gene>
    <name evidence="1" type="ORF">ASJ82_07695</name>
    <name evidence="2" type="ORF">MSCUN_10630</name>
</gene>
<protein>
    <submittedName>
        <fullName evidence="1">Uncharacterized protein</fullName>
    </submittedName>
</protein>
<dbReference type="EMBL" id="LMVN01000011">
    <property type="protein sequence ID" value="PAV07551.1"/>
    <property type="molecule type" value="Genomic_DNA"/>
</dbReference>